<dbReference type="InterPro" id="IPR017900">
    <property type="entry name" value="4Fe4S_Fe_S_CS"/>
</dbReference>
<dbReference type="Proteomes" id="UP000184245">
    <property type="component" value="Unassembled WGS sequence"/>
</dbReference>
<dbReference type="RefSeq" id="WP_072850396.1">
    <property type="nucleotide sequence ID" value="NZ_FQVI01000005.1"/>
</dbReference>
<evidence type="ECO:0000256" key="3">
    <source>
        <dbReference type="ARBA" id="ARBA00023014"/>
    </source>
</evidence>
<evidence type="ECO:0000256" key="1">
    <source>
        <dbReference type="ARBA" id="ARBA00022723"/>
    </source>
</evidence>
<sequence>MMFMESELIRILREQGASLVGFGDLSRFETGGMPYGVSIALKLPKEIVRGIAHGPTREYFDTYHKWNARLDALARLGADYLKSCGYQAVGQTSDVVKQDSQYRTKLPHKTVAVQSGLGWIGKCALLVTKEYGSAVRLTSILTDAPVTCASPVAASACGSCRICQEACPGTAVKGEVWEPGMAREKLYDFARCRDTARKISGENIGEDITLCGKCIEVCPYTQKYIKR</sequence>
<accession>A0A1M4W2A3</accession>
<reference evidence="4 5" key="1">
    <citation type="submission" date="2016-11" db="EMBL/GenBank/DDBJ databases">
        <authorList>
            <person name="Jaros S."/>
            <person name="Januszkiewicz K."/>
            <person name="Wedrychowicz H."/>
        </authorList>
    </citation>
    <scope>NUCLEOTIDE SEQUENCE [LARGE SCALE GENOMIC DNA]</scope>
    <source>
        <strain evidence="4 5">DSM 17459</strain>
    </source>
</reference>
<dbReference type="PANTHER" id="PTHR42827">
    <property type="entry name" value="IRON-SULFUR CLUSTER-BINDING PROTEIN-RELATED"/>
    <property type="match status" value="1"/>
</dbReference>
<keyword evidence="3" id="KW-0411">Iron-sulfur</keyword>
<dbReference type="GO" id="GO:0051536">
    <property type="term" value="F:iron-sulfur cluster binding"/>
    <property type="evidence" value="ECO:0007669"/>
    <property type="project" value="UniProtKB-KW"/>
</dbReference>
<dbReference type="PANTHER" id="PTHR42827:SF1">
    <property type="entry name" value="IRON-SULFUR CLUSTER-BINDING PROTEIN"/>
    <property type="match status" value="1"/>
</dbReference>
<dbReference type="OrthoDB" id="9815745at2"/>
<dbReference type="Pfam" id="PF13484">
    <property type="entry name" value="Fer4_16"/>
    <property type="match status" value="1"/>
</dbReference>
<organism evidence="4 5">
    <name type="scientific">Lactonifactor longoviformis DSM 17459</name>
    <dbReference type="NCBI Taxonomy" id="1122155"/>
    <lineage>
        <taxon>Bacteria</taxon>
        <taxon>Bacillati</taxon>
        <taxon>Bacillota</taxon>
        <taxon>Clostridia</taxon>
        <taxon>Eubacteriales</taxon>
        <taxon>Clostridiaceae</taxon>
        <taxon>Lactonifactor</taxon>
    </lineage>
</organism>
<gene>
    <name evidence="4" type="ORF">SAMN02745158_01454</name>
</gene>
<evidence type="ECO:0000256" key="2">
    <source>
        <dbReference type="ARBA" id="ARBA00023004"/>
    </source>
</evidence>
<dbReference type="GO" id="GO:0046872">
    <property type="term" value="F:metal ion binding"/>
    <property type="evidence" value="ECO:0007669"/>
    <property type="project" value="UniProtKB-KW"/>
</dbReference>
<dbReference type="SUPFAM" id="SSF46548">
    <property type="entry name" value="alpha-helical ferredoxin"/>
    <property type="match status" value="1"/>
</dbReference>
<keyword evidence="1" id="KW-0479">Metal-binding</keyword>
<proteinExistence type="predicted"/>
<dbReference type="STRING" id="1122155.SAMN02745158_01454"/>
<protein>
    <submittedName>
        <fullName evidence="4">4Fe-4S double cluster binding domain-containing protein</fullName>
    </submittedName>
</protein>
<dbReference type="PROSITE" id="PS00198">
    <property type="entry name" value="4FE4S_FER_1"/>
    <property type="match status" value="1"/>
</dbReference>
<keyword evidence="2" id="KW-0408">Iron</keyword>
<keyword evidence="5" id="KW-1185">Reference proteome</keyword>
<name>A0A1M4W2A3_9CLOT</name>
<evidence type="ECO:0000313" key="5">
    <source>
        <dbReference type="Proteomes" id="UP000184245"/>
    </source>
</evidence>
<evidence type="ECO:0000313" key="4">
    <source>
        <dbReference type="EMBL" id="SHE75346.1"/>
    </source>
</evidence>
<dbReference type="EMBL" id="FQVI01000005">
    <property type="protein sequence ID" value="SHE75346.1"/>
    <property type="molecule type" value="Genomic_DNA"/>
</dbReference>
<dbReference type="AlphaFoldDB" id="A0A1M4W2A3"/>